<keyword evidence="4" id="KW-1185">Reference proteome</keyword>
<dbReference type="EMBL" id="FNVS01000017">
    <property type="protein sequence ID" value="SEG15990.1"/>
    <property type="molecule type" value="Genomic_DNA"/>
</dbReference>
<dbReference type="Pfam" id="PF19580">
    <property type="entry name" value="Exo_endo_phos_3"/>
    <property type="match status" value="1"/>
</dbReference>
<organism evidence="3 4">
    <name type="scientific">Parabacteroides chinchillae</name>
    <dbReference type="NCBI Taxonomy" id="871327"/>
    <lineage>
        <taxon>Bacteria</taxon>
        <taxon>Pseudomonadati</taxon>
        <taxon>Bacteroidota</taxon>
        <taxon>Bacteroidia</taxon>
        <taxon>Bacteroidales</taxon>
        <taxon>Tannerellaceae</taxon>
        <taxon>Parabacteroides</taxon>
    </lineage>
</organism>
<evidence type="ECO:0000313" key="4">
    <source>
        <dbReference type="Proteomes" id="UP000236725"/>
    </source>
</evidence>
<dbReference type="PANTHER" id="PTHR42834:SF1">
    <property type="entry name" value="ENDONUCLEASE_EXONUCLEASE_PHOSPHATASE FAMILY PROTEIN (AFU_ORTHOLOGUE AFUA_3G09210)"/>
    <property type="match status" value="1"/>
</dbReference>
<dbReference type="Proteomes" id="UP000236725">
    <property type="component" value="Unassembled WGS sequence"/>
</dbReference>
<keyword evidence="1" id="KW-0732">Signal</keyword>
<dbReference type="GO" id="GO:0004519">
    <property type="term" value="F:endonuclease activity"/>
    <property type="evidence" value="ECO:0007669"/>
    <property type="project" value="UniProtKB-KW"/>
</dbReference>
<keyword evidence="3" id="KW-0269">Exonuclease</keyword>
<keyword evidence="3" id="KW-0378">Hydrolase</keyword>
<keyword evidence="3" id="KW-0540">Nuclease</keyword>
<dbReference type="InterPro" id="IPR036691">
    <property type="entry name" value="Endo/exonu/phosph_ase_sf"/>
</dbReference>
<evidence type="ECO:0000256" key="1">
    <source>
        <dbReference type="SAM" id="SignalP"/>
    </source>
</evidence>
<dbReference type="GO" id="GO:0004527">
    <property type="term" value="F:exonuclease activity"/>
    <property type="evidence" value="ECO:0007669"/>
    <property type="project" value="UniProtKB-KW"/>
</dbReference>
<protein>
    <submittedName>
        <fullName evidence="3">Endonuclease/Exonuclease/phosphatase family protein</fullName>
    </submittedName>
</protein>
<sequence>MKLFTFFFFLVTFSATAQTNFRVMSYNVENLFDTTDNPDKDDNDFLPSGNRHWTQKRYNLKLQHIAKVISAIGEWDTPAIVGLCEIENDSALVHLLNRTPLRQQQYRYCITQSQDRRGINVALLYQRDKFKYLGHKAESISYSHKKHKLSRDLLHVWGKLITEDTLDIFVCHFPSRYGGEKESETDRIDATTTLINLCDSLKQIRTSAHFIIMGDFNDTPENKSLTKIEQSCFLHNLFSNLKEFSPKGSHKYQGNWSQLDHIIISRDLIDTTKSFHYIPQSARIYAPPFLFTKDKTWHGTRPFRTYYGFRYEGGYSDHLPLIADFIISY</sequence>
<accession>A0A8G2BY97</accession>
<proteinExistence type="predicted"/>
<evidence type="ECO:0000313" key="3">
    <source>
        <dbReference type="EMBL" id="SEG15990.1"/>
    </source>
</evidence>
<dbReference type="RefSeq" id="WP_103984064.1">
    <property type="nucleotide sequence ID" value="NZ_FNVS01000017.1"/>
</dbReference>
<feature type="chain" id="PRO_5034712129" evidence="1">
    <location>
        <begin position="18"/>
        <end position="329"/>
    </location>
</feature>
<dbReference type="SUPFAM" id="SSF56219">
    <property type="entry name" value="DNase I-like"/>
    <property type="match status" value="1"/>
</dbReference>
<gene>
    <name evidence="3" type="ORF">SAMN05444001_11758</name>
</gene>
<feature type="signal peptide" evidence="1">
    <location>
        <begin position="1"/>
        <end position="17"/>
    </location>
</feature>
<dbReference type="PANTHER" id="PTHR42834">
    <property type="entry name" value="ENDONUCLEASE/EXONUCLEASE/PHOSPHATASE FAMILY PROTEIN (AFU_ORTHOLOGUE AFUA_3G09210)"/>
    <property type="match status" value="1"/>
</dbReference>
<comment type="caution">
    <text evidence="3">The sequence shown here is derived from an EMBL/GenBank/DDBJ whole genome shotgun (WGS) entry which is preliminary data.</text>
</comment>
<reference evidence="3 4" key="1">
    <citation type="submission" date="2016-10" db="EMBL/GenBank/DDBJ databases">
        <authorList>
            <person name="Varghese N."/>
            <person name="Submissions S."/>
        </authorList>
    </citation>
    <scope>NUCLEOTIDE SEQUENCE [LARGE SCALE GENOMIC DNA]</scope>
    <source>
        <strain evidence="3 4">DSM 29073</strain>
    </source>
</reference>
<keyword evidence="3" id="KW-0255">Endonuclease</keyword>
<dbReference type="AlphaFoldDB" id="A0A8G2BY97"/>
<feature type="domain" description="Endonuclease/exonuclease/phosphatase" evidence="2">
    <location>
        <begin position="23"/>
        <end position="322"/>
    </location>
</feature>
<evidence type="ECO:0000259" key="2">
    <source>
        <dbReference type="Pfam" id="PF19580"/>
    </source>
</evidence>
<name>A0A8G2BY97_9BACT</name>
<dbReference type="Gene3D" id="3.60.10.10">
    <property type="entry name" value="Endonuclease/exonuclease/phosphatase"/>
    <property type="match status" value="1"/>
</dbReference>
<dbReference type="InterPro" id="IPR005135">
    <property type="entry name" value="Endo/exonuclease/phosphatase"/>
</dbReference>